<evidence type="ECO:0008006" key="5">
    <source>
        <dbReference type="Google" id="ProtNLM"/>
    </source>
</evidence>
<dbReference type="Proteomes" id="UP000548476">
    <property type="component" value="Unassembled WGS sequence"/>
</dbReference>
<feature type="transmembrane region" description="Helical" evidence="2">
    <location>
        <begin position="41"/>
        <end position="57"/>
    </location>
</feature>
<dbReference type="EMBL" id="JACHGT010000001">
    <property type="protein sequence ID" value="MBB6032745.1"/>
    <property type="molecule type" value="Genomic_DNA"/>
</dbReference>
<dbReference type="InterPro" id="IPR021401">
    <property type="entry name" value="DUF3040"/>
</dbReference>
<organism evidence="3 4">
    <name type="scientific">Phytomonospora endophytica</name>
    <dbReference type="NCBI Taxonomy" id="714109"/>
    <lineage>
        <taxon>Bacteria</taxon>
        <taxon>Bacillati</taxon>
        <taxon>Actinomycetota</taxon>
        <taxon>Actinomycetes</taxon>
        <taxon>Micromonosporales</taxon>
        <taxon>Micromonosporaceae</taxon>
        <taxon>Phytomonospora</taxon>
    </lineage>
</organism>
<feature type="region of interest" description="Disordered" evidence="1">
    <location>
        <begin position="88"/>
        <end position="110"/>
    </location>
</feature>
<protein>
    <recommendedName>
        <fullName evidence="5">DUF3040 domain-containing protein</fullName>
    </recommendedName>
</protein>
<evidence type="ECO:0000313" key="3">
    <source>
        <dbReference type="EMBL" id="MBB6032745.1"/>
    </source>
</evidence>
<accession>A0A841FBM3</accession>
<dbReference type="AlphaFoldDB" id="A0A841FBM3"/>
<name>A0A841FBM3_9ACTN</name>
<sequence>MPLSEHEQRLFEEIERSLADDPKFASAVRASDPRHHAKRRLVVAGLIVLAGLALLVLGAVNRLIPLGVAGAVVMFGALFVLRPPRRNRKGRLRSVGGTASRRTSRRGSLADRLEEKWRRRGLR</sequence>
<comment type="caution">
    <text evidence="3">The sequence shown here is derived from an EMBL/GenBank/DDBJ whole genome shotgun (WGS) entry which is preliminary data.</text>
</comment>
<evidence type="ECO:0000256" key="2">
    <source>
        <dbReference type="SAM" id="Phobius"/>
    </source>
</evidence>
<keyword evidence="2" id="KW-1133">Transmembrane helix</keyword>
<evidence type="ECO:0000256" key="1">
    <source>
        <dbReference type="SAM" id="MobiDB-lite"/>
    </source>
</evidence>
<dbReference type="Pfam" id="PF11239">
    <property type="entry name" value="DUF3040"/>
    <property type="match status" value="1"/>
</dbReference>
<evidence type="ECO:0000313" key="4">
    <source>
        <dbReference type="Proteomes" id="UP000548476"/>
    </source>
</evidence>
<reference evidence="3 4" key="1">
    <citation type="submission" date="2020-08" db="EMBL/GenBank/DDBJ databases">
        <title>Genomic Encyclopedia of Type Strains, Phase IV (KMG-IV): sequencing the most valuable type-strain genomes for metagenomic binning, comparative biology and taxonomic classification.</title>
        <authorList>
            <person name="Goeker M."/>
        </authorList>
    </citation>
    <scope>NUCLEOTIDE SEQUENCE [LARGE SCALE GENOMIC DNA]</scope>
    <source>
        <strain evidence="3 4">YIM 65646</strain>
    </source>
</reference>
<proteinExistence type="predicted"/>
<keyword evidence="2" id="KW-0472">Membrane</keyword>
<keyword evidence="2" id="KW-0812">Transmembrane</keyword>
<keyword evidence="4" id="KW-1185">Reference proteome</keyword>
<gene>
    <name evidence="3" type="ORF">HNR73_000587</name>
</gene>
<feature type="transmembrane region" description="Helical" evidence="2">
    <location>
        <begin position="63"/>
        <end position="81"/>
    </location>
</feature>
<dbReference type="RefSeq" id="WP_184785614.1">
    <property type="nucleotide sequence ID" value="NZ_BONT01000034.1"/>
</dbReference>